<reference evidence="1" key="1">
    <citation type="submission" date="2020-05" db="EMBL/GenBank/DDBJ databases">
        <title>Large-scale comparative analyses of tick genomes elucidate their genetic diversity and vector capacities.</title>
        <authorList>
            <person name="Jia N."/>
            <person name="Wang J."/>
            <person name="Shi W."/>
            <person name="Du L."/>
            <person name="Sun Y."/>
            <person name="Zhan W."/>
            <person name="Jiang J."/>
            <person name="Wang Q."/>
            <person name="Zhang B."/>
            <person name="Ji P."/>
            <person name="Sakyi L.B."/>
            <person name="Cui X."/>
            <person name="Yuan T."/>
            <person name="Jiang B."/>
            <person name="Yang W."/>
            <person name="Lam T.T.-Y."/>
            <person name="Chang Q."/>
            <person name="Ding S."/>
            <person name="Wang X."/>
            <person name="Zhu J."/>
            <person name="Ruan X."/>
            <person name="Zhao L."/>
            <person name="Wei J."/>
            <person name="Que T."/>
            <person name="Du C."/>
            <person name="Cheng J."/>
            <person name="Dai P."/>
            <person name="Han X."/>
            <person name="Huang E."/>
            <person name="Gao Y."/>
            <person name="Liu J."/>
            <person name="Shao H."/>
            <person name="Ye R."/>
            <person name="Li L."/>
            <person name="Wei W."/>
            <person name="Wang X."/>
            <person name="Wang C."/>
            <person name="Yang T."/>
            <person name="Huo Q."/>
            <person name="Li W."/>
            <person name="Guo W."/>
            <person name="Chen H."/>
            <person name="Zhou L."/>
            <person name="Ni X."/>
            <person name="Tian J."/>
            <person name="Zhou Y."/>
            <person name="Sheng Y."/>
            <person name="Liu T."/>
            <person name="Pan Y."/>
            <person name="Xia L."/>
            <person name="Li J."/>
            <person name="Zhao F."/>
            <person name="Cao W."/>
        </authorList>
    </citation>
    <scope>NUCLEOTIDE SEQUENCE</scope>
    <source>
        <strain evidence="1">Hyas-2018</strain>
    </source>
</reference>
<dbReference type="EMBL" id="CM023487">
    <property type="protein sequence ID" value="KAH6926119.1"/>
    <property type="molecule type" value="Genomic_DNA"/>
</dbReference>
<name>A0ACB7RXC5_HYAAI</name>
<comment type="caution">
    <text evidence="1">The sequence shown here is derived from an EMBL/GenBank/DDBJ whole genome shotgun (WGS) entry which is preliminary data.</text>
</comment>
<gene>
    <name evidence="1" type="ORF">HPB50_014605</name>
</gene>
<evidence type="ECO:0000313" key="2">
    <source>
        <dbReference type="Proteomes" id="UP000821845"/>
    </source>
</evidence>
<proteinExistence type="predicted"/>
<organism evidence="1 2">
    <name type="scientific">Hyalomma asiaticum</name>
    <name type="common">Tick</name>
    <dbReference type="NCBI Taxonomy" id="266040"/>
    <lineage>
        <taxon>Eukaryota</taxon>
        <taxon>Metazoa</taxon>
        <taxon>Ecdysozoa</taxon>
        <taxon>Arthropoda</taxon>
        <taxon>Chelicerata</taxon>
        <taxon>Arachnida</taxon>
        <taxon>Acari</taxon>
        <taxon>Parasitiformes</taxon>
        <taxon>Ixodida</taxon>
        <taxon>Ixodoidea</taxon>
        <taxon>Ixodidae</taxon>
        <taxon>Hyalomminae</taxon>
        <taxon>Hyalomma</taxon>
    </lineage>
</organism>
<protein>
    <submittedName>
        <fullName evidence="1">Uncharacterized protein</fullName>
    </submittedName>
</protein>
<sequence>MQIQCCEELVTFVITSYRRSNNSGMLGCDTFRDKATSKAASGCRTSGPSSSECKTVLKGRNHDGGREDPWRGTWLSFVSKR</sequence>
<accession>A0ACB7RXC5</accession>
<keyword evidence="2" id="KW-1185">Reference proteome</keyword>
<dbReference type="Proteomes" id="UP000821845">
    <property type="component" value="Chromosome 7"/>
</dbReference>
<evidence type="ECO:0000313" key="1">
    <source>
        <dbReference type="EMBL" id="KAH6926119.1"/>
    </source>
</evidence>